<gene>
    <name evidence="1" type="ORF">LPTSP3_g13950</name>
</gene>
<organism evidence="1 2">
    <name type="scientific">Leptospira kobayashii</name>
    <dbReference type="NCBI Taxonomy" id="1917830"/>
    <lineage>
        <taxon>Bacteria</taxon>
        <taxon>Pseudomonadati</taxon>
        <taxon>Spirochaetota</taxon>
        <taxon>Spirochaetia</taxon>
        <taxon>Leptospirales</taxon>
        <taxon>Leptospiraceae</taxon>
        <taxon>Leptospira</taxon>
    </lineage>
</organism>
<dbReference type="EMBL" id="AP025028">
    <property type="protein sequence ID" value="BDA78465.1"/>
    <property type="molecule type" value="Genomic_DNA"/>
</dbReference>
<dbReference type="Proteomes" id="UP000245263">
    <property type="component" value="Chromosome 1"/>
</dbReference>
<protein>
    <submittedName>
        <fullName evidence="1">Uncharacterized protein</fullName>
    </submittedName>
</protein>
<accession>A0ABM7UIA9</accession>
<proteinExistence type="predicted"/>
<sequence>MKKRIKELTHRILKKLKYFREEILNSHVKLSEDEELLGIYLNFNDSEDQSVLFTDKGIYNILLEKGNEFFRYEEIAKLEVIEEKNKAESIRITRKNGSNGIISIFGGEGKLREVWEVYRFLIRVTEIN</sequence>
<keyword evidence="2" id="KW-1185">Reference proteome</keyword>
<evidence type="ECO:0000313" key="2">
    <source>
        <dbReference type="Proteomes" id="UP000245263"/>
    </source>
</evidence>
<reference evidence="1 2" key="1">
    <citation type="submission" date="2021-08" db="EMBL/GenBank/DDBJ databases">
        <title>Complete genome sequence of Leptospira kobayashii strain E30.</title>
        <authorList>
            <person name="Nakao R."/>
            <person name="Nakamura S."/>
            <person name="Masuzawa T."/>
            <person name="Koizumi N."/>
        </authorList>
    </citation>
    <scope>NUCLEOTIDE SEQUENCE [LARGE SCALE GENOMIC DNA]</scope>
    <source>
        <strain evidence="1 2">E30</strain>
    </source>
</reference>
<name>A0ABM7UIA9_9LEPT</name>
<dbReference type="RefSeq" id="WP_109018893.1">
    <property type="nucleotide sequence ID" value="NZ_AP025028.1"/>
</dbReference>
<evidence type="ECO:0000313" key="1">
    <source>
        <dbReference type="EMBL" id="BDA78465.1"/>
    </source>
</evidence>